<feature type="chain" id="PRO_5042080341" description="mannan endo-1,4-beta-mannosidase" evidence="9">
    <location>
        <begin position="24"/>
        <end position="417"/>
    </location>
</feature>
<dbReference type="PROSITE" id="PS51257">
    <property type="entry name" value="PROKAR_LIPOPROTEIN"/>
    <property type="match status" value="1"/>
</dbReference>
<protein>
    <recommendedName>
        <fullName evidence="4">mannan endo-1,4-beta-mannosidase</fullName>
        <ecNumber evidence="4">3.2.1.78</ecNumber>
    </recommendedName>
</protein>
<evidence type="ECO:0000256" key="5">
    <source>
        <dbReference type="ARBA" id="ARBA00022525"/>
    </source>
</evidence>
<proteinExistence type="inferred from homology"/>
<dbReference type="PANTHER" id="PTHR31451:SF55">
    <property type="entry name" value="MANNAN ENDO-1,4-BETA-MANNOSIDASE 1"/>
    <property type="match status" value="1"/>
</dbReference>
<dbReference type="InterPro" id="IPR017853">
    <property type="entry name" value="GH"/>
</dbReference>
<keyword evidence="5" id="KW-0964">Secreted</keyword>
<dbReference type="GO" id="GO:0000272">
    <property type="term" value="P:polysaccharide catabolic process"/>
    <property type="evidence" value="ECO:0007669"/>
    <property type="project" value="InterPro"/>
</dbReference>
<evidence type="ECO:0000256" key="2">
    <source>
        <dbReference type="ARBA" id="ARBA00004613"/>
    </source>
</evidence>
<evidence type="ECO:0000259" key="10">
    <source>
        <dbReference type="Pfam" id="PF26410"/>
    </source>
</evidence>
<reference evidence="11" key="1">
    <citation type="submission" date="2023-12" db="EMBL/GenBank/DDBJ databases">
        <title>Genome assembly of Anisodus tanguticus.</title>
        <authorList>
            <person name="Wang Y.-J."/>
        </authorList>
    </citation>
    <scope>NUCLEOTIDE SEQUENCE</scope>
    <source>
        <strain evidence="11">KB-2021</strain>
        <tissue evidence="11">Leaf</tissue>
    </source>
</reference>
<sequence length="417" mass="46631">MSFTRTVCISGLLLLFLALACEARVPRNNANLGFVTVKDSHFELNGSPFLFNGFNSYWLMHVAAEPSERYKVTNVLKDASGAGLSVCRTWAFSDGGYGALQISPGVYDERGLDFVISEAKKYGVRLILSFVNQWNDFGGKAQYVQWARNAGAYINGDDDFYTHPILKEYYKNHIKKIITRVNTNSGVAYRDDPTIMAWELMNEPRDQADYSGKTVNAWVQEMASFVKSLDNKHLLEVGMEGFYGDSIPERKQVNPGYQVGTDFISNHLINEIDFATIHAYTDQWISGQSDAAQLAWMERWLTSHWQDARTILKKPLVLAEFGKSSRGQGSRDIFMSSVYRNVYNLAKEGGTMAGSLVWQLMAQGMENYDDGYCIVLGQNPSTTGIISGQSHAMTDLTNLVHSPLAHSSSQSHRVIKA</sequence>
<dbReference type="InterPro" id="IPR001547">
    <property type="entry name" value="Glyco_hydro_5"/>
</dbReference>
<keyword evidence="8" id="KW-0326">Glycosidase</keyword>
<name>A0AAE1SQM7_9SOLA</name>
<dbReference type="InterPro" id="IPR045053">
    <property type="entry name" value="MAN-like"/>
</dbReference>
<dbReference type="GO" id="GO:0005576">
    <property type="term" value="C:extracellular region"/>
    <property type="evidence" value="ECO:0007669"/>
    <property type="project" value="UniProtKB-SubCell"/>
</dbReference>
<comment type="catalytic activity">
    <reaction evidence="1">
        <text>Random hydrolysis of (1-&gt;4)-beta-D-mannosidic linkages in mannans, galactomannans and glucomannans.</text>
        <dbReference type="EC" id="3.2.1.78"/>
    </reaction>
</comment>
<comment type="caution">
    <text evidence="11">The sequence shown here is derived from an EMBL/GenBank/DDBJ whole genome shotgun (WGS) entry which is preliminary data.</text>
</comment>
<evidence type="ECO:0000256" key="1">
    <source>
        <dbReference type="ARBA" id="ARBA00001678"/>
    </source>
</evidence>
<evidence type="ECO:0000256" key="4">
    <source>
        <dbReference type="ARBA" id="ARBA00012706"/>
    </source>
</evidence>
<dbReference type="Proteomes" id="UP001291623">
    <property type="component" value="Unassembled WGS sequence"/>
</dbReference>
<feature type="domain" description="Glycoside hydrolase family 5" evidence="10">
    <location>
        <begin position="34"/>
        <end position="359"/>
    </location>
</feature>
<keyword evidence="12" id="KW-1185">Reference proteome</keyword>
<keyword evidence="7" id="KW-0378">Hydrolase</keyword>
<evidence type="ECO:0000256" key="8">
    <source>
        <dbReference type="ARBA" id="ARBA00023295"/>
    </source>
</evidence>
<comment type="subcellular location">
    <subcellularLocation>
        <location evidence="2">Secreted</location>
    </subcellularLocation>
</comment>
<comment type="similarity">
    <text evidence="3">Belongs to the glycosyl hydrolase 5 (cellulase A) family.</text>
</comment>
<dbReference type="FunFam" id="3.20.20.80:FF:000012">
    <property type="entry name" value="Mannan endo-1,4-beta-mannosidase 6"/>
    <property type="match status" value="1"/>
</dbReference>
<feature type="signal peptide" evidence="9">
    <location>
        <begin position="1"/>
        <end position="23"/>
    </location>
</feature>
<dbReference type="AlphaFoldDB" id="A0AAE1SQM7"/>
<evidence type="ECO:0000256" key="6">
    <source>
        <dbReference type="ARBA" id="ARBA00022729"/>
    </source>
</evidence>
<evidence type="ECO:0000256" key="9">
    <source>
        <dbReference type="SAM" id="SignalP"/>
    </source>
</evidence>
<dbReference type="GO" id="GO:0016985">
    <property type="term" value="F:mannan endo-1,4-beta-mannosidase activity"/>
    <property type="evidence" value="ECO:0007669"/>
    <property type="project" value="UniProtKB-EC"/>
</dbReference>
<evidence type="ECO:0000256" key="7">
    <source>
        <dbReference type="ARBA" id="ARBA00022801"/>
    </source>
</evidence>
<dbReference type="EMBL" id="JAVYJV010000003">
    <property type="protein sequence ID" value="KAK4373981.1"/>
    <property type="molecule type" value="Genomic_DNA"/>
</dbReference>
<evidence type="ECO:0000313" key="11">
    <source>
        <dbReference type="EMBL" id="KAK4373981.1"/>
    </source>
</evidence>
<dbReference type="EC" id="3.2.1.78" evidence="4"/>
<accession>A0AAE1SQM7</accession>
<dbReference type="Pfam" id="PF26410">
    <property type="entry name" value="GH5_mannosidase"/>
    <property type="match status" value="1"/>
</dbReference>
<dbReference type="Gene3D" id="3.20.20.80">
    <property type="entry name" value="Glycosidases"/>
    <property type="match status" value="1"/>
</dbReference>
<keyword evidence="6 9" id="KW-0732">Signal</keyword>
<dbReference type="PANTHER" id="PTHR31451">
    <property type="match status" value="1"/>
</dbReference>
<organism evidence="11 12">
    <name type="scientific">Anisodus tanguticus</name>
    <dbReference type="NCBI Taxonomy" id="243964"/>
    <lineage>
        <taxon>Eukaryota</taxon>
        <taxon>Viridiplantae</taxon>
        <taxon>Streptophyta</taxon>
        <taxon>Embryophyta</taxon>
        <taxon>Tracheophyta</taxon>
        <taxon>Spermatophyta</taxon>
        <taxon>Magnoliopsida</taxon>
        <taxon>eudicotyledons</taxon>
        <taxon>Gunneridae</taxon>
        <taxon>Pentapetalae</taxon>
        <taxon>asterids</taxon>
        <taxon>lamiids</taxon>
        <taxon>Solanales</taxon>
        <taxon>Solanaceae</taxon>
        <taxon>Solanoideae</taxon>
        <taxon>Hyoscyameae</taxon>
        <taxon>Anisodus</taxon>
    </lineage>
</organism>
<evidence type="ECO:0000256" key="3">
    <source>
        <dbReference type="ARBA" id="ARBA00005641"/>
    </source>
</evidence>
<evidence type="ECO:0000313" key="12">
    <source>
        <dbReference type="Proteomes" id="UP001291623"/>
    </source>
</evidence>
<gene>
    <name evidence="11" type="ORF">RND71_004658</name>
</gene>
<dbReference type="SUPFAM" id="SSF51445">
    <property type="entry name" value="(Trans)glycosidases"/>
    <property type="match status" value="1"/>
</dbReference>